<dbReference type="InterPro" id="IPR051450">
    <property type="entry name" value="Gfo/Idh/MocA_Oxidoreductases"/>
</dbReference>
<feature type="domain" description="Gfo/Idh/MocA-like oxidoreductase N-terminal" evidence="2">
    <location>
        <begin position="4"/>
        <end position="125"/>
    </location>
</feature>
<dbReference type="KEGG" id="plyc:GXP70_26450"/>
<accession>A0A6C0G5X9</accession>
<protein>
    <submittedName>
        <fullName evidence="3">Gfo/Idh/MocA family oxidoreductase</fullName>
    </submittedName>
</protein>
<proteinExistence type="predicted"/>
<dbReference type="GO" id="GO:0000166">
    <property type="term" value="F:nucleotide binding"/>
    <property type="evidence" value="ECO:0007669"/>
    <property type="project" value="InterPro"/>
</dbReference>
<evidence type="ECO:0000259" key="2">
    <source>
        <dbReference type="Pfam" id="PF01408"/>
    </source>
</evidence>
<dbReference type="EMBL" id="CP048209">
    <property type="protein sequence ID" value="QHT63154.1"/>
    <property type="molecule type" value="Genomic_DNA"/>
</dbReference>
<evidence type="ECO:0000313" key="4">
    <source>
        <dbReference type="Proteomes" id="UP000476064"/>
    </source>
</evidence>
<dbReference type="RefSeq" id="WP_162359584.1">
    <property type="nucleotide sequence ID" value="NZ_CP048209.1"/>
</dbReference>
<dbReference type="InterPro" id="IPR036291">
    <property type="entry name" value="NAD(P)-bd_dom_sf"/>
</dbReference>
<dbReference type="PANTHER" id="PTHR43377">
    <property type="entry name" value="BILIVERDIN REDUCTASE A"/>
    <property type="match status" value="1"/>
</dbReference>
<dbReference type="Gene3D" id="3.40.50.720">
    <property type="entry name" value="NAD(P)-binding Rossmann-like Domain"/>
    <property type="match status" value="1"/>
</dbReference>
<dbReference type="Pfam" id="PF01408">
    <property type="entry name" value="GFO_IDH_MocA"/>
    <property type="match status" value="1"/>
</dbReference>
<dbReference type="PANTHER" id="PTHR43377:SF1">
    <property type="entry name" value="BILIVERDIN REDUCTASE A"/>
    <property type="match status" value="1"/>
</dbReference>
<evidence type="ECO:0000256" key="1">
    <source>
        <dbReference type="SAM" id="MobiDB-lite"/>
    </source>
</evidence>
<dbReference type="Proteomes" id="UP000476064">
    <property type="component" value="Chromosome"/>
</dbReference>
<evidence type="ECO:0000313" key="3">
    <source>
        <dbReference type="EMBL" id="QHT63154.1"/>
    </source>
</evidence>
<dbReference type="SUPFAM" id="SSF51735">
    <property type="entry name" value="NAD(P)-binding Rossmann-fold domains"/>
    <property type="match status" value="1"/>
</dbReference>
<dbReference type="Gene3D" id="3.30.360.10">
    <property type="entry name" value="Dihydrodipicolinate Reductase, domain 2"/>
    <property type="match status" value="1"/>
</dbReference>
<dbReference type="InterPro" id="IPR000683">
    <property type="entry name" value="Gfo/Idh/MocA-like_OxRdtase_N"/>
</dbReference>
<sequence>MSKVRIGFVGGGGMGQMAHLSNYAVLADECEVVALAEIRPQSAALVAQRYGIPEVYGDHRELLANAKVDAIVAPQQYRHHAALIPDILRAGVPVFTEKPLSLTVEAGRELVRISEETGTLHMVGYHKRSDPAMERAKREVDAWRASGDYGKLRSIRVTMPPGDWTAAADKPLNAGDPYPSLQPEPGPADYTDEQTRELDIFVNYYIHQVNAIRFFLGGENYKLTFGDRAGLLLVGESDSGVTVSLEMAPYQTSHEWHEHVVVGFDNGFVRVDLPAPLVRQQAGKLTIYRDNAAVGEPEIVRPIMPNVSAMRNQARNFLAAVRGERPAPCTSKEALEDLILARSYIDFMSRTYGNGLAKV</sequence>
<organism evidence="3 4">
    <name type="scientific">Paenibacillus lycopersici</name>
    <dbReference type="NCBI Taxonomy" id="2704462"/>
    <lineage>
        <taxon>Bacteria</taxon>
        <taxon>Bacillati</taxon>
        <taxon>Bacillota</taxon>
        <taxon>Bacilli</taxon>
        <taxon>Bacillales</taxon>
        <taxon>Paenibacillaceae</taxon>
        <taxon>Paenibacillus</taxon>
    </lineage>
</organism>
<dbReference type="AlphaFoldDB" id="A0A6C0G5X9"/>
<feature type="region of interest" description="Disordered" evidence="1">
    <location>
        <begin position="166"/>
        <end position="188"/>
    </location>
</feature>
<name>A0A6C0G5X9_9BACL</name>
<keyword evidence="4" id="KW-1185">Reference proteome</keyword>
<gene>
    <name evidence="3" type="ORF">GXP70_26450</name>
</gene>
<reference evidence="3 4" key="1">
    <citation type="submission" date="2020-01" db="EMBL/GenBank/DDBJ databases">
        <title>Paenibacillus sp. nov., isolated from tomato rhizosphere.</title>
        <authorList>
            <person name="Weon H.-Y."/>
            <person name="Lee S.A."/>
        </authorList>
    </citation>
    <scope>NUCLEOTIDE SEQUENCE [LARGE SCALE GENOMIC DNA]</scope>
    <source>
        <strain evidence="3 4">12200R-189</strain>
    </source>
</reference>
<dbReference type="SUPFAM" id="SSF55347">
    <property type="entry name" value="Glyceraldehyde-3-phosphate dehydrogenase-like, C-terminal domain"/>
    <property type="match status" value="1"/>
</dbReference>